<proteinExistence type="predicted"/>
<evidence type="ECO:0000313" key="2">
    <source>
        <dbReference type="Proteomes" id="UP000037696"/>
    </source>
</evidence>
<gene>
    <name evidence="1" type="ORF">ACN38_g5743</name>
</gene>
<evidence type="ECO:0000313" key="1">
    <source>
        <dbReference type="EMBL" id="KOS43359.1"/>
    </source>
</evidence>
<reference evidence="1 2" key="1">
    <citation type="submission" date="2015-08" db="EMBL/GenBank/DDBJ databases">
        <title>Genome sequencing of Penicillium nordicum.</title>
        <authorList>
            <person name="Nguyen H.D."/>
            <person name="Seifert K.A."/>
        </authorList>
    </citation>
    <scope>NUCLEOTIDE SEQUENCE [LARGE SCALE GENOMIC DNA]</scope>
    <source>
        <strain evidence="1 2">DAOMC 185683</strain>
    </source>
</reference>
<dbReference type="EMBL" id="LHQQ01000083">
    <property type="protein sequence ID" value="KOS43359.1"/>
    <property type="molecule type" value="Genomic_DNA"/>
</dbReference>
<dbReference type="AlphaFoldDB" id="A0A0M9WFY1"/>
<accession>A0A0M9WFY1</accession>
<dbReference type="Proteomes" id="UP000037696">
    <property type="component" value="Unassembled WGS sequence"/>
</dbReference>
<comment type="caution">
    <text evidence="1">The sequence shown here is derived from an EMBL/GenBank/DDBJ whole genome shotgun (WGS) entry which is preliminary data.</text>
</comment>
<name>A0A0M9WFY1_9EURO</name>
<dbReference type="OrthoDB" id="10555162at2759"/>
<organism evidence="1 2">
    <name type="scientific">Penicillium nordicum</name>
    <dbReference type="NCBI Taxonomy" id="229535"/>
    <lineage>
        <taxon>Eukaryota</taxon>
        <taxon>Fungi</taxon>
        <taxon>Dikarya</taxon>
        <taxon>Ascomycota</taxon>
        <taxon>Pezizomycotina</taxon>
        <taxon>Eurotiomycetes</taxon>
        <taxon>Eurotiomycetidae</taxon>
        <taxon>Eurotiales</taxon>
        <taxon>Aspergillaceae</taxon>
        <taxon>Penicillium</taxon>
    </lineage>
</organism>
<sequence>MARLKDVLELGVRVTLVTTACHSGGWATSPDFNHTTMAASDETTTKHGTSNAWGVCQSIGRGCGSDFANSVQIQFRINSDSVTIQITLKIPIISYRLRRRLNWPSYT</sequence>
<dbReference type="STRING" id="229535.A0A0M9WFY1"/>
<keyword evidence="2" id="KW-1185">Reference proteome</keyword>
<protein>
    <submittedName>
        <fullName evidence="1">Uncharacterized protein</fullName>
    </submittedName>
</protein>